<sequence>MPPSVLTNKISRYMKAYVGRHQHHLERGMSPHEKLLGFVSMLALLINVQSP</sequence>
<evidence type="ECO:0000313" key="1">
    <source>
        <dbReference type="EMBL" id="EDN91447.1"/>
    </source>
</evidence>
<dbReference type="KEGG" id="ssl:SS1G_00850"/>
<organism evidence="1 2">
    <name type="scientific">Sclerotinia sclerotiorum (strain ATCC 18683 / 1980 / Ss-1)</name>
    <name type="common">White mold</name>
    <name type="synonym">Whetzelinia sclerotiorum</name>
    <dbReference type="NCBI Taxonomy" id="665079"/>
    <lineage>
        <taxon>Eukaryota</taxon>
        <taxon>Fungi</taxon>
        <taxon>Dikarya</taxon>
        <taxon>Ascomycota</taxon>
        <taxon>Pezizomycotina</taxon>
        <taxon>Leotiomycetes</taxon>
        <taxon>Helotiales</taxon>
        <taxon>Sclerotiniaceae</taxon>
        <taxon>Sclerotinia</taxon>
    </lineage>
</organism>
<gene>
    <name evidence="1" type="ORF">SS1G_00850</name>
</gene>
<dbReference type="InParanoid" id="A7E6C5"/>
<name>A7E6C5_SCLS1</name>
<reference evidence="2" key="1">
    <citation type="journal article" date="2011" name="PLoS Genet.">
        <title>Genomic analysis of the necrotrophic fungal pathogens Sclerotinia sclerotiorum and Botrytis cinerea.</title>
        <authorList>
            <person name="Amselem J."/>
            <person name="Cuomo C.A."/>
            <person name="van Kan J.A."/>
            <person name="Viaud M."/>
            <person name="Benito E.P."/>
            <person name="Couloux A."/>
            <person name="Coutinho P.M."/>
            <person name="de Vries R.P."/>
            <person name="Dyer P.S."/>
            <person name="Fillinger S."/>
            <person name="Fournier E."/>
            <person name="Gout L."/>
            <person name="Hahn M."/>
            <person name="Kohn L."/>
            <person name="Lapalu N."/>
            <person name="Plummer K.M."/>
            <person name="Pradier J.M."/>
            <person name="Quevillon E."/>
            <person name="Sharon A."/>
            <person name="Simon A."/>
            <person name="ten Have A."/>
            <person name="Tudzynski B."/>
            <person name="Tudzynski P."/>
            <person name="Wincker P."/>
            <person name="Andrew M."/>
            <person name="Anthouard V."/>
            <person name="Beever R.E."/>
            <person name="Beffa R."/>
            <person name="Benoit I."/>
            <person name="Bouzid O."/>
            <person name="Brault B."/>
            <person name="Chen Z."/>
            <person name="Choquer M."/>
            <person name="Collemare J."/>
            <person name="Cotton P."/>
            <person name="Danchin E.G."/>
            <person name="Da Silva C."/>
            <person name="Gautier A."/>
            <person name="Giraud C."/>
            <person name="Giraud T."/>
            <person name="Gonzalez C."/>
            <person name="Grossetete S."/>
            <person name="Guldener U."/>
            <person name="Henrissat B."/>
            <person name="Howlett B.J."/>
            <person name="Kodira C."/>
            <person name="Kretschmer M."/>
            <person name="Lappartient A."/>
            <person name="Leroch M."/>
            <person name="Levis C."/>
            <person name="Mauceli E."/>
            <person name="Neuveglise C."/>
            <person name="Oeser B."/>
            <person name="Pearson M."/>
            <person name="Poulain J."/>
            <person name="Poussereau N."/>
            <person name="Quesneville H."/>
            <person name="Rascle C."/>
            <person name="Schumacher J."/>
            <person name="Segurens B."/>
            <person name="Sexton A."/>
            <person name="Silva E."/>
            <person name="Sirven C."/>
            <person name="Soanes D.M."/>
            <person name="Talbot N.J."/>
            <person name="Templeton M."/>
            <person name="Yandava C."/>
            <person name="Yarden O."/>
            <person name="Zeng Q."/>
            <person name="Rollins J.A."/>
            <person name="Lebrun M.H."/>
            <person name="Dickman M."/>
        </authorList>
    </citation>
    <scope>NUCLEOTIDE SEQUENCE [LARGE SCALE GENOMIC DNA]</scope>
    <source>
        <strain evidence="2">ATCC 18683 / 1980 / Ss-1</strain>
    </source>
</reference>
<keyword evidence="2" id="KW-1185">Reference proteome</keyword>
<dbReference type="HOGENOM" id="CLU_3107791_0_0_1"/>
<evidence type="ECO:0000313" key="2">
    <source>
        <dbReference type="Proteomes" id="UP000001312"/>
    </source>
</evidence>
<accession>A7E6C5</accession>
<protein>
    <submittedName>
        <fullName evidence="1">Uncharacterized protein</fullName>
    </submittedName>
</protein>
<dbReference type="Proteomes" id="UP000001312">
    <property type="component" value="Unassembled WGS sequence"/>
</dbReference>
<dbReference type="GeneID" id="5494591"/>
<dbReference type="RefSeq" id="XP_001598761.1">
    <property type="nucleotide sequence ID" value="XM_001598711.1"/>
</dbReference>
<dbReference type="EMBL" id="CH476621">
    <property type="protein sequence ID" value="EDN91447.1"/>
    <property type="molecule type" value="Genomic_DNA"/>
</dbReference>
<dbReference type="AlphaFoldDB" id="A7E6C5"/>
<proteinExistence type="predicted"/>